<keyword evidence="3 6" id="KW-0812">Transmembrane</keyword>
<feature type="transmembrane region" description="Helical" evidence="6">
    <location>
        <begin position="306"/>
        <end position="325"/>
    </location>
</feature>
<dbReference type="EMBL" id="DF968063">
    <property type="protein sequence ID" value="GAP02540.1"/>
    <property type="molecule type" value="Genomic_DNA"/>
</dbReference>
<evidence type="ECO:0000256" key="1">
    <source>
        <dbReference type="ARBA" id="ARBA00004651"/>
    </source>
</evidence>
<reference evidence="8 9" key="1">
    <citation type="journal article" date="2015" name="BMC Genomics">
        <title>Comparative genomics of Fructobacillus spp. and Leuconostoc spp. reveals niche-specific evolution of Fructobacillus spp.</title>
        <authorList>
            <person name="Endo A."/>
            <person name="Tanizawa Y."/>
            <person name="Tanaka N."/>
            <person name="Maeno S."/>
            <person name="Kumar H."/>
            <person name="Shiwa Y."/>
            <person name="Okada S."/>
            <person name="Yoshikawa H."/>
            <person name="Dicks L."/>
            <person name="Nakagawa J."/>
            <person name="Arita M."/>
        </authorList>
    </citation>
    <scope>NUCLEOTIDE SEQUENCE [LARGE SCALE GENOMIC DNA]</scope>
    <source>
        <strain evidence="8 9">DSM 15468</strain>
    </source>
</reference>
<dbReference type="RefSeq" id="WP_059376605.1">
    <property type="nucleotide sequence ID" value="NZ_DF968063.1"/>
</dbReference>
<keyword evidence="9" id="KW-1185">Reference proteome</keyword>
<evidence type="ECO:0000256" key="2">
    <source>
        <dbReference type="ARBA" id="ARBA00022475"/>
    </source>
</evidence>
<keyword evidence="2" id="KW-1003">Cell membrane</keyword>
<gene>
    <name evidence="8" type="ORF">FPFC_014240</name>
</gene>
<feature type="transmembrane region" description="Helical" evidence="6">
    <location>
        <begin position="359"/>
        <end position="379"/>
    </location>
</feature>
<dbReference type="OrthoDB" id="9768837at2"/>
<evidence type="ECO:0000256" key="4">
    <source>
        <dbReference type="ARBA" id="ARBA00022989"/>
    </source>
</evidence>
<feature type="transmembrane region" description="Helical" evidence="6">
    <location>
        <begin position="271"/>
        <end position="294"/>
    </location>
</feature>
<feature type="transmembrane region" description="Helical" evidence="6">
    <location>
        <begin position="176"/>
        <end position="196"/>
    </location>
</feature>
<name>A0A3F3H337_9LACO</name>
<feature type="transmembrane region" description="Helical" evidence="6">
    <location>
        <begin position="226"/>
        <end position="250"/>
    </location>
</feature>
<evidence type="ECO:0000256" key="3">
    <source>
        <dbReference type="ARBA" id="ARBA00022692"/>
    </source>
</evidence>
<evidence type="ECO:0000259" key="7">
    <source>
        <dbReference type="Pfam" id="PF12698"/>
    </source>
</evidence>
<evidence type="ECO:0000256" key="6">
    <source>
        <dbReference type="SAM" id="Phobius"/>
    </source>
</evidence>
<proteinExistence type="predicted"/>
<feature type="transmembrane region" description="Helical" evidence="6">
    <location>
        <begin position="22"/>
        <end position="44"/>
    </location>
</feature>
<organism evidence="8 9">
    <name type="scientific">Fructobacillus pseudoficulneus</name>
    <dbReference type="NCBI Taxonomy" id="220714"/>
    <lineage>
        <taxon>Bacteria</taxon>
        <taxon>Bacillati</taxon>
        <taxon>Bacillota</taxon>
        <taxon>Bacilli</taxon>
        <taxon>Lactobacillales</taxon>
        <taxon>Lactobacillaceae</taxon>
        <taxon>Fructobacillus</taxon>
    </lineage>
</organism>
<comment type="subcellular location">
    <subcellularLocation>
        <location evidence="1">Cell membrane</location>
        <topology evidence="1">Multi-pass membrane protein</topology>
    </subcellularLocation>
</comment>
<sequence>MTNPTLLVAKHTYLTRLKKKSFWWMVFSPIILIAAAALLGYGIAHFSSQQEAKIAVVGPSSSRQILANAADQLDLKISNISDDQAAKTALKANKIDGILTLDSNQGTLVTQPKAPKIDKDKLQAVLGKIALITRAKDYGLDNQQAQTLLSPFALKTEVQNQKSQANADNVEAAKSIIAVAVTIIVLVIVSTYASLIGNEIANEKSSRIMETLLAASSAQAQYFGKLLGVTALLASQLVAYVVLGAAANLFGKKIEVINQGLSYLSALTPAFILYTLIFVIVATALYLVLAAIAASLVNDISQVSQAMVPVTTLAMMPYIVGLASASNGGNNLLVRIFAYIPFMSQSTMPSLLANQYANWWQAILSLLISVLALLALGWFGQKLYAKNVLSYSDENVLKQLMRSFKRN</sequence>
<keyword evidence="5 6" id="KW-0472">Membrane</keyword>
<evidence type="ECO:0000313" key="9">
    <source>
        <dbReference type="Proteomes" id="UP000061227"/>
    </source>
</evidence>
<dbReference type="Pfam" id="PF12698">
    <property type="entry name" value="ABC2_membrane_3"/>
    <property type="match status" value="1"/>
</dbReference>
<dbReference type="GO" id="GO:0140359">
    <property type="term" value="F:ABC-type transporter activity"/>
    <property type="evidence" value="ECO:0007669"/>
    <property type="project" value="InterPro"/>
</dbReference>
<feature type="transmembrane region" description="Helical" evidence="6">
    <location>
        <begin position="332"/>
        <end position="353"/>
    </location>
</feature>
<accession>A0A3F3H337</accession>
<dbReference type="InterPro" id="IPR051449">
    <property type="entry name" value="ABC-2_transporter_component"/>
</dbReference>
<dbReference type="Proteomes" id="UP000061227">
    <property type="component" value="Unassembled WGS sequence"/>
</dbReference>
<dbReference type="GO" id="GO:0005886">
    <property type="term" value="C:plasma membrane"/>
    <property type="evidence" value="ECO:0007669"/>
    <property type="project" value="UniProtKB-SubCell"/>
</dbReference>
<dbReference type="AlphaFoldDB" id="A0A3F3H337"/>
<evidence type="ECO:0000313" key="8">
    <source>
        <dbReference type="EMBL" id="GAP02540.1"/>
    </source>
</evidence>
<dbReference type="STRING" id="220714.SAMN05660469_0040"/>
<dbReference type="PANTHER" id="PTHR30294:SF29">
    <property type="entry name" value="MULTIDRUG ABC TRANSPORTER PERMEASE YBHS-RELATED"/>
    <property type="match status" value="1"/>
</dbReference>
<protein>
    <submittedName>
        <fullName evidence="8">ABC transporter permease protein</fullName>
    </submittedName>
</protein>
<keyword evidence="4 6" id="KW-1133">Transmembrane helix</keyword>
<dbReference type="InterPro" id="IPR013525">
    <property type="entry name" value="ABC2_TM"/>
</dbReference>
<dbReference type="PANTHER" id="PTHR30294">
    <property type="entry name" value="MEMBRANE COMPONENT OF ABC TRANSPORTER YHHJ-RELATED"/>
    <property type="match status" value="1"/>
</dbReference>
<feature type="domain" description="ABC-2 type transporter transmembrane" evidence="7">
    <location>
        <begin position="20"/>
        <end position="379"/>
    </location>
</feature>
<evidence type="ECO:0000256" key="5">
    <source>
        <dbReference type="ARBA" id="ARBA00023136"/>
    </source>
</evidence>